<evidence type="ECO:0000313" key="3">
    <source>
        <dbReference type="Proteomes" id="UP001515683"/>
    </source>
</evidence>
<sequence>MYGLIVSCRLNGIVPECYLSHVLSMIAKRRDNCICELLPWHVTLPEE</sequence>
<reference evidence="2 3" key="1">
    <citation type="journal article" date="2019" name="bioRxiv">
        <title>Bacteria contribute to plant secondary compound degradation in a generalist herbivore system.</title>
        <authorList>
            <person name="Francoeur C.B."/>
            <person name="Khadempour L."/>
            <person name="Moreira-Soto R.D."/>
            <person name="Gotting K."/>
            <person name="Book A.J."/>
            <person name="Pinto-Tomas A.A."/>
            <person name="Keefover-Ring K."/>
            <person name="Currie C.R."/>
        </authorList>
    </citation>
    <scope>NUCLEOTIDE SEQUENCE [LARGE SCALE GENOMIC DNA]</scope>
    <source>
        <strain evidence="2">Acro-835</strain>
    </source>
</reference>
<gene>
    <name evidence="2" type="ORF">F3J40_20635</name>
</gene>
<protein>
    <submittedName>
        <fullName evidence="2">Transposase domain-containing protein</fullName>
    </submittedName>
</protein>
<dbReference type="Pfam" id="PF13817">
    <property type="entry name" value="DDE_Tnp_IS66_C"/>
    <property type="match status" value="1"/>
</dbReference>
<evidence type="ECO:0000313" key="2">
    <source>
        <dbReference type="EMBL" id="NIF23984.1"/>
    </source>
</evidence>
<dbReference type="InterPro" id="IPR039552">
    <property type="entry name" value="IS66_C"/>
</dbReference>
<feature type="domain" description="Transposase IS66 C-terminal" evidence="1">
    <location>
        <begin position="4"/>
        <end position="40"/>
    </location>
</feature>
<dbReference type="EMBL" id="VWXF01000011">
    <property type="protein sequence ID" value="NIF23984.1"/>
    <property type="molecule type" value="Genomic_DNA"/>
</dbReference>
<evidence type="ECO:0000259" key="1">
    <source>
        <dbReference type="Pfam" id="PF13817"/>
    </source>
</evidence>
<accession>A0ABX0RKP9</accession>
<organism evidence="2 3">
    <name type="scientific">Candidatus Pantoea multigeneris</name>
    <dbReference type="NCBI Taxonomy" id="2608357"/>
    <lineage>
        <taxon>Bacteria</taxon>
        <taxon>Pseudomonadati</taxon>
        <taxon>Pseudomonadota</taxon>
        <taxon>Gammaproteobacteria</taxon>
        <taxon>Enterobacterales</taxon>
        <taxon>Erwiniaceae</taxon>
        <taxon>Pantoea</taxon>
    </lineage>
</organism>
<dbReference type="Proteomes" id="UP001515683">
    <property type="component" value="Unassembled WGS sequence"/>
</dbReference>
<keyword evidence="3" id="KW-1185">Reference proteome</keyword>
<name>A0ABX0RKP9_9GAMM</name>
<comment type="caution">
    <text evidence="2">The sequence shown here is derived from an EMBL/GenBank/DDBJ whole genome shotgun (WGS) entry which is preliminary data.</text>
</comment>
<proteinExistence type="predicted"/>